<comment type="caution">
    <text evidence="4">The sequence shown here is derived from an EMBL/GenBank/DDBJ whole genome shotgun (WGS) entry which is preliminary data.</text>
</comment>
<keyword evidence="2" id="KW-0326">Glycosidase</keyword>
<dbReference type="SUPFAM" id="SSF48208">
    <property type="entry name" value="Six-hairpin glycosidases"/>
    <property type="match status" value="1"/>
</dbReference>
<keyword evidence="1" id="KW-0378">Hydrolase</keyword>
<dbReference type="Gene3D" id="1.50.10.10">
    <property type="match status" value="1"/>
</dbReference>
<dbReference type="EMBL" id="JBHSDC010000012">
    <property type="protein sequence ID" value="MFC4231751.1"/>
    <property type="molecule type" value="Genomic_DNA"/>
</dbReference>
<evidence type="ECO:0000256" key="1">
    <source>
        <dbReference type="ARBA" id="ARBA00022801"/>
    </source>
</evidence>
<reference evidence="5" key="1">
    <citation type="journal article" date="2019" name="Int. J. Syst. Evol. Microbiol.">
        <title>The Global Catalogue of Microorganisms (GCM) 10K type strain sequencing project: providing services to taxonomists for standard genome sequencing and annotation.</title>
        <authorList>
            <consortium name="The Broad Institute Genomics Platform"/>
            <consortium name="The Broad Institute Genome Sequencing Center for Infectious Disease"/>
            <person name="Wu L."/>
            <person name="Ma J."/>
        </authorList>
    </citation>
    <scope>NUCLEOTIDE SEQUENCE [LARGE SCALE GENOMIC DNA]</scope>
    <source>
        <strain evidence="5">CECT 8010</strain>
    </source>
</reference>
<dbReference type="RefSeq" id="WP_379013341.1">
    <property type="nucleotide sequence ID" value="NZ_JBHSDC010000012.1"/>
</dbReference>
<dbReference type="PANTHER" id="PTHR23403:SF1">
    <property type="entry name" value="TREHALASE"/>
    <property type="match status" value="1"/>
</dbReference>
<dbReference type="NCBIfam" id="NF009773">
    <property type="entry name" value="PRK13270.1"/>
    <property type="match status" value="1"/>
</dbReference>
<dbReference type="NCBIfam" id="NF009774">
    <property type="entry name" value="PRK13271.1"/>
    <property type="match status" value="1"/>
</dbReference>
<dbReference type="Proteomes" id="UP001595906">
    <property type="component" value="Unassembled WGS sequence"/>
</dbReference>
<dbReference type="PRINTS" id="PR00744">
    <property type="entry name" value="GLHYDRLASE37"/>
</dbReference>
<evidence type="ECO:0000313" key="4">
    <source>
        <dbReference type="EMBL" id="MFC4231751.1"/>
    </source>
</evidence>
<proteinExistence type="predicted"/>
<dbReference type="PANTHER" id="PTHR23403">
    <property type="entry name" value="TREHALASE"/>
    <property type="match status" value="1"/>
</dbReference>
<gene>
    <name evidence="4" type="primary">treA</name>
    <name evidence="4" type="ORF">ACFOW1_07605</name>
</gene>
<evidence type="ECO:0000256" key="2">
    <source>
        <dbReference type="ARBA" id="ARBA00023295"/>
    </source>
</evidence>
<accession>A0ABV8PXJ7</accession>
<evidence type="ECO:0000313" key="5">
    <source>
        <dbReference type="Proteomes" id="UP001595906"/>
    </source>
</evidence>
<dbReference type="InterPro" id="IPR012341">
    <property type="entry name" value="6hp_glycosidase-like_sf"/>
</dbReference>
<sequence length="527" mass="59654">MKRLLILSSFLLPLFALAQKPKTTLTPDIIYGQLFKDVQLQRIFPDSKTFVDCTPKRNPKEIVADYLTLKNNPSAKYTLESFVKANFDLPINPTNTYQSNTNEDVATHIKSLWQVLKRNPDKAVEGSSLLALPNAYIVPGGRFREIYYWDSYFTMLGLQESNEYEMMENMINNFAFLINTYGHIPNGNRSYYLSRSQPPFFALMVGLLAEKKGNAVYTKYQSALQKEYNYWMDKTANTKHAVTMPDGSVLNRYYDADNAPRQESYKEDYTLANIEADKVSTETVKKVFAQKSKELRSGAESGWDFSTRWFADGKNINTIQTTNLIPVDLNGLLYQLELTLAKCYQLSGNAAQAKAFEQVAAKRKLAINKYCYNAQRNWYFDYNIATKQQSTIMTAAGISPLFFKVADKAYAQGMANTLRANFLKPGGLVTTLTTSGQQWDAPNGWAPLQWIAVKGLENYQQTALAKDLAQRWVALNIKVYKETGKLMEKYNVVDINLPAGGGEYAGQDGFGWTNGVLLKMMAVYNLK</sequence>
<dbReference type="InterPro" id="IPR018232">
    <property type="entry name" value="Glyco_hydro_37_CS"/>
</dbReference>
<dbReference type="PROSITE" id="PS00928">
    <property type="entry name" value="TREHALASE_2"/>
    <property type="match status" value="1"/>
</dbReference>
<feature type="chain" id="PRO_5045927316" evidence="3">
    <location>
        <begin position="19"/>
        <end position="527"/>
    </location>
</feature>
<dbReference type="Pfam" id="PF01204">
    <property type="entry name" value="Trehalase"/>
    <property type="match status" value="1"/>
</dbReference>
<keyword evidence="5" id="KW-1185">Reference proteome</keyword>
<dbReference type="PROSITE" id="PS00927">
    <property type="entry name" value="TREHALASE_1"/>
    <property type="match status" value="1"/>
</dbReference>
<evidence type="ECO:0000256" key="3">
    <source>
        <dbReference type="SAM" id="SignalP"/>
    </source>
</evidence>
<organism evidence="4 5">
    <name type="scientific">Parasediminibacterium paludis</name>
    <dbReference type="NCBI Taxonomy" id="908966"/>
    <lineage>
        <taxon>Bacteria</taxon>
        <taxon>Pseudomonadati</taxon>
        <taxon>Bacteroidota</taxon>
        <taxon>Chitinophagia</taxon>
        <taxon>Chitinophagales</taxon>
        <taxon>Chitinophagaceae</taxon>
        <taxon>Parasediminibacterium</taxon>
    </lineage>
</organism>
<protein>
    <submittedName>
        <fullName evidence="4">Alpha,alpha-trehalase TreA</fullName>
    </submittedName>
</protein>
<name>A0ABV8PXJ7_9BACT</name>
<keyword evidence="3" id="KW-0732">Signal</keyword>
<dbReference type="InterPro" id="IPR008928">
    <property type="entry name" value="6-hairpin_glycosidase_sf"/>
</dbReference>
<feature type="signal peptide" evidence="3">
    <location>
        <begin position="1"/>
        <end position="18"/>
    </location>
</feature>
<dbReference type="InterPro" id="IPR001661">
    <property type="entry name" value="Glyco_hydro_37"/>
</dbReference>